<dbReference type="EMBL" id="MOXD01000003">
    <property type="protein sequence ID" value="OMQ24788.1"/>
    <property type="molecule type" value="Genomic_DNA"/>
</dbReference>
<gene>
    <name evidence="1" type="ORF">BMI79_08190</name>
</gene>
<accession>A0A1S8CNG0</accession>
<dbReference type="OrthoDB" id="8613670at2"/>
<evidence type="ECO:0000313" key="1">
    <source>
        <dbReference type="EMBL" id="OMQ24788.1"/>
    </source>
</evidence>
<keyword evidence="2" id="KW-1185">Reference proteome</keyword>
<proteinExistence type="predicted"/>
<dbReference type="Proteomes" id="UP000216021">
    <property type="component" value="Unassembled WGS sequence"/>
</dbReference>
<name>A0A1S8CNG0_9GAMM</name>
<dbReference type="RefSeq" id="WP_076941670.1">
    <property type="nucleotide sequence ID" value="NZ_MOXD01000003.1"/>
</dbReference>
<dbReference type="AlphaFoldDB" id="A0A1S8CNG0"/>
<comment type="caution">
    <text evidence="1">The sequence shown here is derived from an EMBL/GenBank/DDBJ whole genome shotgun (WGS) entry which is preliminary data.</text>
</comment>
<protein>
    <submittedName>
        <fullName evidence="1">Uncharacterized protein</fullName>
    </submittedName>
</protein>
<organism evidence="1 2">
    <name type="scientific">Serratia oryzae</name>
    <dbReference type="NCBI Taxonomy" id="2034155"/>
    <lineage>
        <taxon>Bacteria</taxon>
        <taxon>Pseudomonadati</taxon>
        <taxon>Pseudomonadota</taxon>
        <taxon>Gammaproteobacteria</taxon>
        <taxon>Enterobacterales</taxon>
        <taxon>Yersiniaceae</taxon>
        <taxon>Serratia</taxon>
    </lineage>
</organism>
<sequence>MTYDLEPNWKPGGGVIVTWYGIDKNGRVAIFLNNRWGNLPSCLLSMKGAEDSLDSISEYLYEESGKYKPICEDKKGDYKLDMFPSWIGPKDINSLKAHHDRIFLENRLSSDANLVANKGLFIYQAVEGNEPKEDYPVGYEGDTEMGDYYRYMVPTIYGGIEDFPQELRKGIAVSDSLDFTVDRLIPNKNINEHFKKMFG</sequence>
<evidence type="ECO:0000313" key="2">
    <source>
        <dbReference type="Proteomes" id="UP000216021"/>
    </source>
</evidence>
<reference evidence="1 2" key="1">
    <citation type="submission" date="2016-11" db="EMBL/GenBank/DDBJ databases">
        <title>Rahnella oryzae sp. nov., isolated from rice root.</title>
        <authorList>
            <person name="Zhang X.-X."/>
            <person name="Zhang J."/>
        </authorList>
    </citation>
    <scope>NUCLEOTIDE SEQUENCE [LARGE SCALE GENOMIC DNA]</scope>
    <source>
        <strain evidence="1 2">J11-6</strain>
    </source>
</reference>